<evidence type="ECO:0000256" key="6">
    <source>
        <dbReference type="ARBA" id="ARBA00023242"/>
    </source>
</evidence>
<keyword evidence="2" id="KW-0862">Zinc</keyword>
<evidence type="ECO:0000256" key="3">
    <source>
        <dbReference type="ARBA" id="ARBA00023015"/>
    </source>
</evidence>
<feature type="region of interest" description="Disordered" evidence="7">
    <location>
        <begin position="57"/>
        <end position="79"/>
    </location>
</feature>
<evidence type="ECO:0000256" key="5">
    <source>
        <dbReference type="ARBA" id="ARBA00023163"/>
    </source>
</evidence>
<evidence type="ECO:0000256" key="1">
    <source>
        <dbReference type="ARBA" id="ARBA00004123"/>
    </source>
</evidence>
<gene>
    <name evidence="9" type="ORF">N0V93_005428</name>
</gene>
<dbReference type="InterPro" id="IPR021858">
    <property type="entry name" value="Fun_TF"/>
</dbReference>
<proteinExistence type="predicted"/>
<dbReference type="PANTHER" id="PTHR37534:SF7">
    <property type="entry name" value="TRANSCRIPTIONAL ACTIVATOR PROTEIN UGA3"/>
    <property type="match status" value="1"/>
</dbReference>
<dbReference type="GO" id="GO:0045944">
    <property type="term" value="P:positive regulation of transcription by RNA polymerase II"/>
    <property type="evidence" value="ECO:0007669"/>
    <property type="project" value="TreeGrafter"/>
</dbReference>
<sequence>MNRRSRGGCISCRKAKVKCDELKPSCGTCLRRRVPCQGYQNNKSTLARHGVLVERSAHRSVSNNDVKDKGSDGPTGLDELIKRPFSRFNEPMTTAFSSQTFPKAGHPLVMDPSMMTPRAIDCLIPPGVVGQSDKATVEMYFTRHPWELSISSEFVQEMNANVLAVLQQNPSTIVDSLSAIGHSYMTESGSESSLAVLNYRARILATLRSMEVSNHRLEEMVFYYLALSAIELVDRKSTAPETMIPTIIANSSVLISHYISTGREVSSLARYFIRALARQDMIISLVHAHRPLIPTAVWLNEEARTSADRLMGYTTTLMPLLEELCILAGSMQNTLVCAHNCRPEQSKREDTGLNPHNLASPNPHYQEHNVGPEEVPYEPFDPAVVPPAFTTGNDRLADIDACVHRAEDLRRRIELWKPSIPHGMSFRKSRRFLIQANCYRAGALLYLFRLLNPPIINNNSGVVSGCSAINGEATAMAHELILFLGPPSSRGDEAKMLLWPVFIAACEMLAEEDRQMVLDVFDAILQQRKTATVQRTKSFVLNRVWPARDEGREWSWWALAQQFPGECLPI</sequence>
<accession>A0A9W8YUQ0</accession>
<comment type="subcellular location">
    <subcellularLocation>
        <location evidence="1">Nucleus</location>
    </subcellularLocation>
</comment>
<name>A0A9W8YUQ0_9PEZI</name>
<dbReference type="InterPro" id="IPR036864">
    <property type="entry name" value="Zn2-C6_fun-type_DNA-bd_sf"/>
</dbReference>
<dbReference type="SUPFAM" id="SSF57701">
    <property type="entry name" value="Zn2/Cys6 DNA-binding domain"/>
    <property type="match status" value="1"/>
</dbReference>
<evidence type="ECO:0000256" key="7">
    <source>
        <dbReference type="SAM" id="MobiDB-lite"/>
    </source>
</evidence>
<dbReference type="SMART" id="SM00066">
    <property type="entry name" value="GAL4"/>
    <property type="match status" value="1"/>
</dbReference>
<evidence type="ECO:0000256" key="2">
    <source>
        <dbReference type="ARBA" id="ARBA00022833"/>
    </source>
</evidence>
<dbReference type="GO" id="GO:0008270">
    <property type="term" value="F:zinc ion binding"/>
    <property type="evidence" value="ECO:0007669"/>
    <property type="project" value="InterPro"/>
</dbReference>
<keyword evidence="5" id="KW-0804">Transcription</keyword>
<evidence type="ECO:0000259" key="8">
    <source>
        <dbReference type="PROSITE" id="PS50048"/>
    </source>
</evidence>
<evidence type="ECO:0000313" key="9">
    <source>
        <dbReference type="EMBL" id="KAJ4391808.1"/>
    </source>
</evidence>
<dbReference type="Proteomes" id="UP001140453">
    <property type="component" value="Unassembled WGS sequence"/>
</dbReference>
<reference evidence="9" key="1">
    <citation type="submission" date="2022-10" db="EMBL/GenBank/DDBJ databases">
        <title>Tapping the CABI collections for fungal endophytes: first genome assemblies for Collariella, Neodidymelliopsis, Ascochyta clinopodiicola, Didymella pomorum, Didymosphaeria variabile, Neocosmospora piperis and Neocucurbitaria cava.</title>
        <authorList>
            <person name="Hill R."/>
        </authorList>
    </citation>
    <scope>NUCLEOTIDE SEQUENCE</scope>
    <source>
        <strain evidence="9">IMI 355082</strain>
    </source>
</reference>
<dbReference type="AlphaFoldDB" id="A0A9W8YUQ0"/>
<dbReference type="InterPro" id="IPR001138">
    <property type="entry name" value="Zn2Cys6_DnaBD"/>
</dbReference>
<evidence type="ECO:0000256" key="4">
    <source>
        <dbReference type="ARBA" id="ARBA00023125"/>
    </source>
</evidence>
<keyword evidence="10" id="KW-1185">Reference proteome</keyword>
<dbReference type="PROSITE" id="PS00463">
    <property type="entry name" value="ZN2_CY6_FUNGAL_1"/>
    <property type="match status" value="1"/>
</dbReference>
<dbReference type="Gene3D" id="4.10.240.10">
    <property type="entry name" value="Zn(2)-C6 fungal-type DNA-binding domain"/>
    <property type="match status" value="1"/>
</dbReference>
<keyword evidence="4" id="KW-0238">DNA-binding</keyword>
<dbReference type="OrthoDB" id="648861at2759"/>
<comment type="caution">
    <text evidence="9">The sequence shown here is derived from an EMBL/GenBank/DDBJ whole genome shotgun (WGS) entry which is preliminary data.</text>
</comment>
<dbReference type="Pfam" id="PF00172">
    <property type="entry name" value="Zn_clus"/>
    <property type="match status" value="1"/>
</dbReference>
<keyword evidence="3" id="KW-0805">Transcription regulation</keyword>
<dbReference type="PROSITE" id="PS50048">
    <property type="entry name" value="ZN2_CY6_FUNGAL_2"/>
    <property type="match status" value="1"/>
</dbReference>
<dbReference type="CDD" id="cd00067">
    <property type="entry name" value="GAL4"/>
    <property type="match status" value="1"/>
</dbReference>
<evidence type="ECO:0000313" key="10">
    <source>
        <dbReference type="Proteomes" id="UP001140453"/>
    </source>
</evidence>
<dbReference type="GO" id="GO:0005634">
    <property type="term" value="C:nucleus"/>
    <property type="evidence" value="ECO:0007669"/>
    <property type="project" value="UniProtKB-SubCell"/>
</dbReference>
<protein>
    <recommendedName>
        <fullName evidence="8">Zn(2)-C6 fungal-type domain-containing protein</fullName>
    </recommendedName>
</protein>
<dbReference type="PANTHER" id="PTHR37534">
    <property type="entry name" value="TRANSCRIPTIONAL ACTIVATOR PROTEIN UGA3"/>
    <property type="match status" value="1"/>
</dbReference>
<organism evidence="9 10">
    <name type="scientific">Gnomoniopsis smithogilvyi</name>
    <dbReference type="NCBI Taxonomy" id="1191159"/>
    <lineage>
        <taxon>Eukaryota</taxon>
        <taxon>Fungi</taxon>
        <taxon>Dikarya</taxon>
        <taxon>Ascomycota</taxon>
        <taxon>Pezizomycotina</taxon>
        <taxon>Sordariomycetes</taxon>
        <taxon>Sordariomycetidae</taxon>
        <taxon>Diaporthales</taxon>
        <taxon>Gnomoniaceae</taxon>
        <taxon>Gnomoniopsis</taxon>
    </lineage>
</organism>
<dbReference type="GO" id="GO:0000976">
    <property type="term" value="F:transcription cis-regulatory region binding"/>
    <property type="evidence" value="ECO:0007669"/>
    <property type="project" value="TreeGrafter"/>
</dbReference>
<dbReference type="GO" id="GO:0000981">
    <property type="term" value="F:DNA-binding transcription factor activity, RNA polymerase II-specific"/>
    <property type="evidence" value="ECO:0007669"/>
    <property type="project" value="InterPro"/>
</dbReference>
<keyword evidence="6" id="KW-0539">Nucleus</keyword>
<dbReference type="EMBL" id="JAPEVB010000003">
    <property type="protein sequence ID" value="KAJ4391808.1"/>
    <property type="molecule type" value="Genomic_DNA"/>
</dbReference>
<dbReference type="Pfam" id="PF11951">
    <property type="entry name" value="Fungal_trans_2"/>
    <property type="match status" value="1"/>
</dbReference>
<feature type="domain" description="Zn(2)-C6 fungal-type" evidence="8">
    <location>
        <begin position="8"/>
        <end position="36"/>
    </location>
</feature>